<evidence type="ECO:0000259" key="1">
    <source>
        <dbReference type="Pfam" id="PF13472"/>
    </source>
</evidence>
<accession>A0ABP9DK25</accession>
<dbReference type="InterPro" id="IPR013830">
    <property type="entry name" value="SGNH_hydro"/>
</dbReference>
<evidence type="ECO:0000313" key="2">
    <source>
        <dbReference type="EMBL" id="GAA4845432.1"/>
    </source>
</evidence>
<evidence type="ECO:0000313" key="3">
    <source>
        <dbReference type="Proteomes" id="UP001500298"/>
    </source>
</evidence>
<protein>
    <recommendedName>
        <fullName evidence="1">SGNH hydrolase-type esterase domain-containing protein</fullName>
    </recommendedName>
</protein>
<name>A0ABP9DK25_9BACT</name>
<sequence length="175" mass="19594">MANKEKTADGTILFFGHGYIAAPNLPEKHTLSEQIQTMVDSLALPYTCVQAGISGETSLDSKRRLEWAMESYEVDIILIEAGRNDLKANIPLIATEETLENMILQIKKAYPSVPIYLLSTPINTTMGLLYHKLAQKHQISLIPCLTETPEINISNSKMVKEQVWKVLEKVLHSNT</sequence>
<comment type="caution">
    <text evidence="2">The sequence shown here is derived from an EMBL/GenBank/DDBJ whole genome shotgun (WGS) entry which is preliminary data.</text>
</comment>
<feature type="domain" description="SGNH hydrolase-type esterase" evidence="1">
    <location>
        <begin position="45"/>
        <end position="121"/>
    </location>
</feature>
<reference evidence="3" key="1">
    <citation type="journal article" date="2019" name="Int. J. Syst. Evol. Microbiol.">
        <title>The Global Catalogue of Microorganisms (GCM) 10K type strain sequencing project: providing services to taxonomists for standard genome sequencing and annotation.</title>
        <authorList>
            <consortium name="The Broad Institute Genomics Platform"/>
            <consortium name="The Broad Institute Genome Sequencing Center for Infectious Disease"/>
            <person name="Wu L."/>
            <person name="Ma J."/>
        </authorList>
    </citation>
    <scope>NUCLEOTIDE SEQUENCE [LARGE SCALE GENOMIC DNA]</scope>
    <source>
        <strain evidence="3">JCM 18326</strain>
    </source>
</reference>
<proteinExistence type="predicted"/>
<dbReference type="SUPFAM" id="SSF52266">
    <property type="entry name" value="SGNH hydrolase"/>
    <property type="match status" value="1"/>
</dbReference>
<organism evidence="2 3">
    <name type="scientific">Algivirga pacifica</name>
    <dbReference type="NCBI Taxonomy" id="1162670"/>
    <lineage>
        <taxon>Bacteria</taxon>
        <taxon>Pseudomonadati</taxon>
        <taxon>Bacteroidota</taxon>
        <taxon>Cytophagia</taxon>
        <taxon>Cytophagales</taxon>
        <taxon>Flammeovirgaceae</taxon>
        <taxon>Algivirga</taxon>
    </lineage>
</organism>
<dbReference type="Proteomes" id="UP001500298">
    <property type="component" value="Unassembled WGS sequence"/>
</dbReference>
<gene>
    <name evidence="2" type="ORF">GCM10023331_32760</name>
</gene>
<dbReference type="EMBL" id="BAABJX010000052">
    <property type="protein sequence ID" value="GAA4845432.1"/>
    <property type="molecule type" value="Genomic_DNA"/>
</dbReference>
<keyword evidence="3" id="KW-1185">Reference proteome</keyword>
<dbReference type="Pfam" id="PF13472">
    <property type="entry name" value="Lipase_GDSL_2"/>
    <property type="match status" value="1"/>
</dbReference>
<dbReference type="Gene3D" id="3.40.50.1110">
    <property type="entry name" value="SGNH hydrolase"/>
    <property type="match status" value="1"/>
</dbReference>
<dbReference type="InterPro" id="IPR036514">
    <property type="entry name" value="SGNH_hydro_sf"/>
</dbReference>